<evidence type="ECO:0000313" key="8">
    <source>
        <dbReference type="EMBL" id="MBC8359992.1"/>
    </source>
</evidence>
<comment type="domain">
    <text evidence="6">Contains large globular domains required for ATP hydrolysis at each terminus and a third globular domain forming a flexible hinge near the middle of the molecule. These domains are separated by coiled-coil structures.</text>
</comment>
<dbReference type="NCBIfam" id="TIGR02168">
    <property type="entry name" value="SMC_prok_B"/>
    <property type="match status" value="1"/>
</dbReference>
<keyword evidence="5 6" id="KW-0238">DNA-binding</keyword>
<comment type="subunit">
    <text evidence="6">Homodimer.</text>
</comment>
<name>A0A8J6THP0_9BACT</name>
<feature type="coiled-coil region" evidence="6">
    <location>
        <begin position="170"/>
        <end position="502"/>
    </location>
</feature>
<dbReference type="GO" id="GO:0005524">
    <property type="term" value="F:ATP binding"/>
    <property type="evidence" value="ECO:0007669"/>
    <property type="project" value="UniProtKB-UniRule"/>
</dbReference>
<dbReference type="GO" id="GO:0007062">
    <property type="term" value="P:sister chromatid cohesion"/>
    <property type="evidence" value="ECO:0007669"/>
    <property type="project" value="InterPro"/>
</dbReference>
<dbReference type="HAMAP" id="MF_01894">
    <property type="entry name" value="Smc_prok"/>
    <property type="match status" value="1"/>
</dbReference>
<keyword evidence="4 6" id="KW-0175">Coiled coil</keyword>
<dbReference type="AlphaFoldDB" id="A0A8J6THP0"/>
<comment type="subcellular location">
    <subcellularLocation>
        <location evidence="6">Cytoplasm</location>
    </subcellularLocation>
</comment>
<keyword evidence="2 6" id="KW-0547">Nucleotide-binding</keyword>
<evidence type="ECO:0000256" key="3">
    <source>
        <dbReference type="ARBA" id="ARBA00022840"/>
    </source>
</evidence>
<dbReference type="GO" id="GO:0003677">
    <property type="term" value="F:DNA binding"/>
    <property type="evidence" value="ECO:0007669"/>
    <property type="project" value="UniProtKB-UniRule"/>
</dbReference>
<dbReference type="SMART" id="SM00968">
    <property type="entry name" value="SMC_hinge"/>
    <property type="match status" value="1"/>
</dbReference>
<dbReference type="GO" id="GO:0005694">
    <property type="term" value="C:chromosome"/>
    <property type="evidence" value="ECO:0007669"/>
    <property type="project" value="InterPro"/>
</dbReference>
<dbReference type="Pfam" id="PF02463">
    <property type="entry name" value="SMC_N"/>
    <property type="match status" value="1"/>
</dbReference>
<dbReference type="GO" id="GO:0007059">
    <property type="term" value="P:chromosome segregation"/>
    <property type="evidence" value="ECO:0007669"/>
    <property type="project" value="UniProtKB-UniRule"/>
</dbReference>
<dbReference type="EMBL" id="JACNJH010000053">
    <property type="protein sequence ID" value="MBC8359992.1"/>
    <property type="molecule type" value="Genomic_DNA"/>
</dbReference>
<dbReference type="InterPro" id="IPR011890">
    <property type="entry name" value="SMC_prok"/>
</dbReference>
<dbReference type="GO" id="GO:0006260">
    <property type="term" value="P:DNA replication"/>
    <property type="evidence" value="ECO:0007669"/>
    <property type="project" value="UniProtKB-UniRule"/>
</dbReference>
<evidence type="ECO:0000256" key="1">
    <source>
        <dbReference type="ARBA" id="ARBA00022490"/>
    </source>
</evidence>
<feature type="coiled-coil region" evidence="6">
    <location>
        <begin position="797"/>
        <end position="880"/>
    </location>
</feature>
<dbReference type="Pfam" id="PF06470">
    <property type="entry name" value="SMC_hinge"/>
    <property type="match status" value="1"/>
</dbReference>
<dbReference type="GO" id="GO:0030261">
    <property type="term" value="P:chromosome condensation"/>
    <property type="evidence" value="ECO:0007669"/>
    <property type="project" value="InterPro"/>
</dbReference>
<evidence type="ECO:0000313" key="9">
    <source>
        <dbReference type="Proteomes" id="UP000603434"/>
    </source>
</evidence>
<dbReference type="Gene3D" id="1.20.1060.20">
    <property type="match status" value="1"/>
</dbReference>
<dbReference type="InterPro" id="IPR003395">
    <property type="entry name" value="RecF/RecN/SMC_N"/>
</dbReference>
<dbReference type="GO" id="GO:0016887">
    <property type="term" value="F:ATP hydrolysis activity"/>
    <property type="evidence" value="ECO:0007669"/>
    <property type="project" value="InterPro"/>
</dbReference>
<proteinExistence type="inferred from homology"/>
<comment type="function">
    <text evidence="6">Required for chromosome condensation and partitioning.</text>
</comment>
<feature type="binding site" evidence="6">
    <location>
        <begin position="32"/>
        <end position="39"/>
    </location>
    <ligand>
        <name>ATP</name>
        <dbReference type="ChEBI" id="CHEBI:30616"/>
    </ligand>
</feature>
<evidence type="ECO:0000256" key="4">
    <source>
        <dbReference type="ARBA" id="ARBA00023054"/>
    </source>
</evidence>
<dbReference type="InterPro" id="IPR024704">
    <property type="entry name" value="SMC"/>
</dbReference>
<dbReference type="SUPFAM" id="SSF75553">
    <property type="entry name" value="Smc hinge domain"/>
    <property type="match status" value="1"/>
</dbReference>
<dbReference type="PANTHER" id="PTHR43977">
    <property type="entry name" value="STRUCTURAL MAINTENANCE OF CHROMOSOMES PROTEIN 3"/>
    <property type="match status" value="1"/>
</dbReference>
<dbReference type="Proteomes" id="UP000603434">
    <property type="component" value="Unassembled WGS sequence"/>
</dbReference>
<evidence type="ECO:0000256" key="6">
    <source>
        <dbReference type="HAMAP-Rule" id="MF_01894"/>
    </source>
</evidence>
<feature type="coiled-coil region" evidence="6">
    <location>
        <begin position="685"/>
        <end position="743"/>
    </location>
</feature>
<dbReference type="Gene3D" id="3.40.50.300">
    <property type="entry name" value="P-loop containing nucleotide triphosphate hydrolases"/>
    <property type="match status" value="2"/>
</dbReference>
<dbReference type="Gene3D" id="3.30.70.1620">
    <property type="match status" value="1"/>
</dbReference>
<keyword evidence="3 6" id="KW-0067">ATP-binding</keyword>
<dbReference type="InterPro" id="IPR027417">
    <property type="entry name" value="P-loop_NTPase"/>
</dbReference>
<keyword evidence="1 6" id="KW-0963">Cytoplasm</keyword>
<dbReference type="InterPro" id="IPR036277">
    <property type="entry name" value="SMC_hinge_sf"/>
</dbReference>
<dbReference type="Gene3D" id="1.10.287.1490">
    <property type="match status" value="1"/>
</dbReference>
<organism evidence="8 9">
    <name type="scientific">Candidatus Desulfatibia profunda</name>
    <dbReference type="NCBI Taxonomy" id="2841695"/>
    <lineage>
        <taxon>Bacteria</taxon>
        <taxon>Pseudomonadati</taxon>
        <taxon>Thermodesulfobacteriota</taxon>
        <taxon>Desulfobacteria</taxon>
        <taxon>Desulfobacterales</taxon>
        <taxon>Desulfobacterales incertae sedis</taxon>
        <taxon>Candidatus Desulfatibia</taxon>
    </lineage>
</organism>
<dbReference type="GO" id="GO:0005737">
    <property type="term" value="C:cytoplasm"/>
    <property type="evidence" value="ECO:0007669"/>
    <property type="project" value="UniProtKB-SubCell"/>
</dbReference>
<accession>A0A8J6THP0</accession>
<evidence type="ECO:0000259" key="7">
    <source>
        <dbReference type="SMART" id="SM00968"/>
    </source>
</evidence>
<feature type="domain" description="SMC hinge" evidence="7">
    <location>
        <begin position="538"/>
        <end position="651"/>
    </location>
</feature>
<reference evidence="8 9" key="1">
    <citation type="submission" date="2020-08" db="EMBL/GenBank/DDBJ databases">
        <title>Bridging the membrane lipid divide: bacteria of the FCB group superphylum have the potential to synthesize archaeal ether lipids.</title>
        <authorList>
            <person name="Villanueva L."/>
            <person name="Von Meijenfeldt F.A.B."/>
            <person name="Westbye A.B."/>
            <person name="Yadav S."/>
            <person name="Hopmans E.C."/>
            <person name="Dutilh B.E."/>
            <person name="Sinninghe Damste J.S."/>
        </authorList>
    </citation>
    <scope>NUCLEOTIDE SEQUENCE [LARGE SCALE GENOMIC DNA]</scope>
    <source>
        <strain evidence="8">NIOZ-UU30</strain>
    </source>
</reference>
<dbReference type="PIRSF" id="PIRSF005719">
    <property type="entry name" value="SMC"/>
    <property type="match status" value="1"/>
</dbReference>
<gene>
    <name evidence="6 8" type="primary">smc</name>
    <name evidence="8" type="ORF">H8E23_01155</name>
</gene>
<comment type="caution">
    <text evidence="8">The sequence shown here is derived from an EMBL/GenBank/DDBJ whole genome shotgun (WGS) entry which is preliminary data.</text>
</comment>
<evidence type="ECO:0000256" key="5">
    <source>
        <dbReference type="ARBA" id="ARBA00023125"/>
    </source>
</evidence>
<dbReference type="Gene3D" id="1.20.5.340">
    <property type="match status" value="1"/>
</dbReference>
<protein>
    <recommendedName>
        <fullName evidence="6">Chromosome partition protein Smc</fullName>
    </recommendedName>
</protein>
<comment type="similarity">
    <text evidence="6">Belongs to the SMC family.</text>
</comment>
<dbReference type="InterPro" id="IPR010935">
    <property type="entry name" value="SMC_hinge"/>
</dbReference>
<dbReference type="SUPFAM" id="SSF52540">
    <property type="entry name" value="P-loop containing nucleoside triphosphate hydrolases"/>
    <property type="match status" value="1"/>
</dbReference>
<evidence type="ECO:0000256" key="2">
    <source>
        <dbReference type="ARBA" id="ARBA00022741"/>
    </source>
</evidence>
<sequence length="1201" mass="136792">MKIKKLEINGFKSFYEKASIEFPPGISAVVGPNGCGKSNIVDALRWVMGEQSVKQLRGKSMEDVIFAGTNGKTPLSLAEVTLTLLNDNGSAPEELNDFTEIMLTRRLYRSGESAYFINKQPCRLKDIHNIFMGSGLASKSYAVVQQGNIGAITDAGPEERRFLIEEAAGITRYKSRKTEALRKLEATNQNLLRVNDIIMEVQRQMAGLKRQARKAERYKKYQDRIKSLDIGLALHYYDDYTRKINETDALLKDLEDTDIGHTSQIKKLDAAIEEIKFRRSQKNQEISEQKSRVFETQRNIDRMENDLAHLHKDIERLANEIAGLESAREDLEKKDRNITAEITQVEDQNISIKSQITDETSALNQQQSALQHIKDQLSALHQELETAKTKVIDLVAREAQYKNICQNATNNKESLKRRLKQIDEEEAKTTQKVTEFKHKVARAEEEFQRYHAQIDDLNQRIADIKNRLEENISLLSAQVKRVQTLELERNKAKSTYTTLKKMEDNFEWYRDGVRAIMKKESSKEDEHPTASVRGPENNGILGLMADILEPEPTFETVVEAVLGESLQYILVKDQETGIDSINYLQTRRAGRSGFIPVSSVKTIEHEHTRKPDPQKKLLNHVAVKPGFEKIAEALLGHVVVAADIQEAIKIYNSNGIMQTVVTRDGDIISHQGFMIGGSQDNLAGILTKKQELKRIDRHINKLNQKLESARHDQKELESNVRIVESELQQLIEQKNKVAQSEIEAEKDLYKATEDLKHTLRHLEIVNLEQERLLGETSDIDAEMSTYNQAIIDIESAVQAAQNQVTEKLEQISSLSSELDDFNQTILEHKLNLTALNAKLENSSNTLRRLKEYQSDGLKQLEQLSNDIAQKKQKQTDSKQTILEFEQTLSGRYDALQRLEAALQHNETDFAAIDAKLKDHDGTISEIQNKREKTLQKIRMLELEHSQQHIQRENIANRLEENYHDTIAAFQSEFGNAVNNLGMTLDKIEEKLSLCRKRIALIDDVNLGAIKEYEQLKERHDFLCEQRDDLVQAVEDLHKVIKKINKITQERFLTTFDAINQKLNEVFPRLFEGGSAKLVLTEPDKPLDTGVEYMIHPQGKKLTRMSLLSGGEKALAAIALIFSIFLIKPASFCLMDEIDATLDEANVFRFNDLLKIIGEKSQIIMITHNKKSMEFADTLFGITMENKGVSKVVTVNFERNAG</sequence>